<comment type="subcellular location">
    <subcellularLocation>
        <location evidence="1 6">Membrane</location>
        <topology evidence="1 6">Multi-pass membrane protein</topology>
    </subcellularLocation>
</comment>
<feature type="transmembrane region" description="Helical" evidence="6">
    <location>
        <begin position="262"/>
        <end position="280"/>
    </location>
</feature>
<keyword evidence="5 6" id="KW-0472">Membrane</keyword>
<evidence type="ECO:0000256" key="1">
    <source>
        <dbReference type="ARBA" id="ARBA00004141"/>
    </source>
</evidence>
<evidence type="ECO:0000256" key="5">
    <source>
        <dbReference type="ARBA" id="ARBA00023136"/>
    </source>
</evidence>
<feature type="transmembrane region" description="Helical" evidence="6">
    <location>
        <begin position="41"/>
        <end position="63"/>
    </location>
</feature>
<feature type="transmembrane region" description="Helical" evidence="6">
    <location>
        <begin position="506"/>
        <end position="524"/>
    </location>
</feature>
<feature type="transmembrane region" description="Helical" evidence="6">
    <location>
        <begin position="83"/>
        <end position="102"/>
    </location>
</feature>
<dbReference type="RefSeq" id="WP_303301882.1">
    <property type="nucleotide sequence ID" value="NZ_BAABDA010000050.1"/>
</dbReference>
<dbReference type="Proteomes" id="UP001176806">
    <property type="component" value="Unassembled WGS sequence"/>
</dbReference>
<evidence type="ECO:0000256" key="2">
    <source>
        <dbReference type="ARBA" id="ARBA00022448"/>
    </source>
</evidence>
<gene>
    <name evidence="7" type="ORF">Q4Q40_11210</name>
</gene>
<evidence type="ECO:0000313" key="8">
    <source>
        <dbReference type="Proteomes" id="UP001176806"/>
    </source>
</evidence>
<keyword evidence="4 6" id="KW-1133">Transmembrane helix</keyword>
<dbReference type="InterPro" id="IPR001204">
    <property type="entry name" value="Phos_transporter"/>
</dbReference>
<dbReference type="EMBL" id="JAUOEL010000003">
    <property type="protein sequence ID" value="MDO5974753.1"/>
    <property type="molecule type" value="Genomic_DNA"/>
</dbReference>
<evidence type="ECO:0000256" key="3">
    <source>
        <dbReference type="ARBA" id="ARBA00022692"/>
    </source>
</evidence>
<comment type="similarity">
    <text evidence="6">Belongs to the inorganic phosphate transporter (PiT) (TC 2.A.20) family.</text>
</comment>
<feature type="transmembrane region" description="Helical" evidence="6">
    <location>
        <begin position="475"/>
        <end position="500"/>
    </location>
</feature>
<evidence type="ECO:0000313" key="7">
    <source>
        <dbReference type="EMBL" id="MDO5974753.1"/>
    </source>
</evidence>
<feature type="transmembrane region" description="Helical" evidence="6">
    <location>
        <begin position="236"/>
        <end position="255"/>
    </location>
</feature>
<keyword evidence="2 6" id="KW-0813">Transport</keyword>
<feature type="transmembrane region" description="Helical" evidence="6">
    <location>
        <begin position="6"/>
        <end position="29"/>
    </location>
</feature>
<protein>
    <recommendedName>
        <fullName evidence="6">Phosphate transporter</fullName>
    </recommendedName>
</protein>
<name>A0ABT8WNP9_9FLAO</name>
<feature type="transmembrane region" description="Helical" evidence="6">
    <location>
        <begin position="152"/>
        <end position="174"/>
    </location>
</feature>
<keyword evidence="3 6" id="KW-0812">Transmembrane</keyword>
<proteinExistence type="inferred from homology"/>
<sequence>MDNIYLYMIIALAILAIADLVVGVSNDAVNFLNSAIGSKAISFKTIMIVASIGVAVGAVFSSGMMEVARKGIFNPGEFMFNEIMIIFMAVMITDILLLDFFNSVGMPTSTTVSIVFELLGAAVAMALIKIGSDGGNFSDLINYINTSKASQIIFGILLSVVVAFSIGAFVQWVSRLLLSYNFENKAKWVGALFGGVALTAITYFIFMKGLKGTSYAKESFSILGGGTMKDFLENQVLPIVLVSSVFWSLLSYTLITVAKTNIYKLIIVVGTFALALAFSGNDLVNFIGVPVAAYNAFLEWTASGVSASEFPMDALAAKVPTNNWLLLGAGLIMVLTLWFSSKAKGVVKTSLDLASQGETKERFQPNSLSRGFVRSAMLMSQMSSYILPKSWQEKIEKQFQAPVIKLSKDKVHELPAFDLVRAAVNLMVAAVLISIATSYKLPLSTTYVTFMVAMGTSLADRAWGAESAVYRVAGVINVIGGWFFTALSAFTAAALVAYLLNLNLEVMFPILLLTAFALLIRSSIVHSKKSKEVRAEDSLTKAESSSVQGVIHESANNISNVVKRGNKIYSNAIKGLAKQDLASLKKNKKQVDKLSNEVDDLRDNIFYFIKNLDESSVDASNFYINILGYLQDMIQSLEYISKVSHKHVNNNHKKLKFNQIKELKQIDEAMETLFNTTKTAFDSRSFEQIGAILNNKKEVFDLVSEKIRKQVERTRTEESSPKNTTLYFSLLLETKDLLTATMNLLEEYHNAHDSSVAPATLTIPEGE</sequence>
<keyword evidence="6" id="KW-0592">Phosphate transport</keyword>
<dbReference type="PANTHER" id="PTHR11101:SF16">
    <property type="entry name" value="PHOSPHATE TRANSPORTER"/>
    <property type="match status" value="1"/>
</dbReference>
<evidence type="ECO:0000256" key="6">
    <source>
        <dbReference type="RuleBase" id="RU363058"/>
    </source>
</evidence>
<reference evidence="7" key="1">
    <citation type="submission" date="2023-07" db="EMBL/GenBank/DDBJ databases">
        <title>Two novel species in the genus Flavivirga.</title>
        <authorList>
            <person name="Kwon K."/>
        </authorList>
    </citation>
    <scope>NUCLEOTIDE SEQUENCE</scope>
    <source>
        <strain evidence="7">KACC 14158</strain>
    </source>
</reference>
<dbReference type="Pfam" id="PF01384">
    <property type="entry name" value="PHO4"/>
    <property type="match status" value="1"/>
</dbReference>
<organism evidence="7 8">
    <name type="scientific">Flavivirga jejuensis</name>
    <dbReference type="NCBI Taxonomy" id="870487"/>
    <lineage>
        <taxon>Bacteria</taxon>
        <taxon>Pseudomonadati</taxon>
        <taxon>Bacteroidota</taxon>
        <taxon>Flavobacteriia</taxon>
        <taxon>Flavobacteriales</taxon>
        <taxon>Flavobacteriaceae</taxon>
        <taxon>Flavivirga</taxon>
    </lineage>
</organism>
<dbReference type="PANTHER" id="PTHR11101">
    <property type="entry name" value="PHOSPHATE TRANSPORTER"/>
    <property type="match status" value="1"/>
</dbReference>
<evidence type="ECO:0000256" key="4">
    <source>
        <dbReference type="ARBA" id="ARBA00022989"/>
    </source>
</evidence>
<feature type="transmembrane region" description="Helical" evidence="6">
    <location>
        <begin position="114"/>
        <end position="132"/>
    </location>
</feature>
<comment type="caution">
    <text evidence="7">The sequence shown here is derived from an EMBL/GenBank/DDBJ whole genome shotgun (WGS) entry which is preliminary data.</text>
</comment>
<accession>A0ABT8WNP9</accession>
<keyword evidence="8" id="KW-1185">Reference proteome</keyword>
<feature type="transmembrane region" description="Helical" evidence="6">
    <location>
        <begin position="186"/>
        <end position="206"/>
    </location>
</feature>
<feature type="transmembrane region" description="Helical" evidence="6">
    <location>
        <begin position="324"/>
        <end position="341"/>
    </location>
</feature>